<proteinExistence type="predicted"/>
<accession>A0A8W8JNL4</accession>
<keyword evidence="3" id="KW-1185">Reference proteome</keyword>
<evidence type="ECO:0000313" key="2">
    <source>
        <dbReference type="EnsemblMetazoa" id="G20242.1:cds"/>
    </source>
</evidence>
<dbReference type="AlphaFoldDB" id="A0A8W8JNL4"/>
<feature type="compositionally biased region" description="Basic and acidic residues" evidence="1">
    <location>
        <begin position="19"/>
        <end position="30"/>
    </location>
</feature>
<dbReference type="Proteomes" id="UP000005408">
    <property type="component" value="Unassembled WGS sequence"/>
</dbReference>
<dbReference type="InterPro" id="IPR004242">
    <property type="entry name" value="Transposase_21"/>
</dbReference>
<reference evidence="2" key="1">
    <citation type="submission" date="2022-08" db="UniProtKB">
        <authorList>
            <consortium name="EnsemblMetazoa"/>
        </authorList>
    </citation>
    <scope>IDENTIFICATION</scope>
    <source>
        <strain evidence="2">05x7-T-G4-1.051#20</strain>
    </source>
</reference>
<protein>
    <submittedName>
        <fullName evidence="2">Uncharacterized protein</fullName>
    </submittedName>
</protein>
<evidence type="ECO:0000313" key="3">
    <source>
        <dbReference type="Proteomes" id="UP000005408"/>
    </source>
</evidence>
<dbReference type="Pfam" id="PF02992">
    <property type="entry name" value="Transposase_21"/>
    <property type="match status" value="1"/>
</dbReference>
<dbReference type="EnsemblMetazoa" id="G20242.1">
    <property type="protein sequence ID" value="G20242.1:cds"/>
    <property type="gene ID" value="G20242"/>
</dbReference>
<organism evidence="2 3">
    <name type="scientific">Magallana gigas</name>
    <name type="common">Pacific oyster</name>
    <name type="synonym">Crassostrea gigas</name>
    <dbReference type="NCBI Taxonomy" id="29159"/>
    <lineage>
        <taxon>Eukaryota</taxon>
        <taxon>Metazoa</taxon>
        <taxon>Spiralia</taxon>
        <taxon>Lophotrochozoa</taxon>
        <taxon>Mollusca</taxon>
        <taxon>Bivalvia</taxon>
        <taxon>Autobranchia</taxon>
        <taxon>Pteriomorphia</taxon>
        <taxon>Ostreida</taxon>
        <taxon>Ostreoidea</taxon>
        <taxon>Ostreidae</taxon>
        <taxon>Magallana</taxon>
    </lineage>
</organism>
<sequence>MASKKRGPYDGTSRTSKWRKLEKEEEHESNVDEIAGPETIDDLTDCIDEVPNEYDILVEEMLEEEKQKLDQKSSDNQSDIENQPLYQGSRLTCFLSIEKDAKCETCPNCSSKSIRYFITIPLKDQMETILKRPGVLDMIRKSKIERSELGNTSTIEDVYNGNVYQSHFDISGFFHGTTLEERKHQLHLSFQINTDGVAVFKSSKFGVWPVYAVINELPPDARFTRENRIFLGLWFGTQKPNMKLLFGSFLKEFNLLFTGIPMSIKEEQLTVKAVLLSSTADAPARCLMMDFVQFNGKYGCPCCLSPGETFAISATGNSHIYPYKSESNEGHDKLRTKEETKATAHRVETEYLSGRRRDPVPEMGVKGISFLMSFPKFDLIKDDLREPVMYIDIDERKKQVAFFPNLIEKD</sequence>
<feature type="region of interest" description="Disordered" evidence="1">
    <location>
        <begin position="1"/>
        <end position="39"/>
    </location>
</feature>
<name>A0A8W8JNL4_MAGGI</name>
<evidence type="ECO:0000256" key="1">
    <source>
        <dbReference type="SAM" id="MobiDB-lite"/>
    </source>
</evidence>